<name>A0A8J3CN24_9BURK</name>
<evidence type="ECO:0000256" key="3">
    <source>
        <dbReference type="ARBA" id="ARBA00022692"/>
    </source>
</evidence>
<evidence type="ECO:0000256" key="2">
    <source>
        <dbReference type="ARBA" id="ARBA00022475"/>
    </source>
</evidence>
<evidence type="ECO:0000313" key="9">
    <source>
        <dbReference type="Proteomes" id="UP000614287"/>
    </source>
</evidence>
<evidence type="ECO:0000313" key="8">
    <source>
        <dbReference type="EMBL" id="GHA75429.1"/>
    </source>
</evidence>
<evidence type="ECO:0000256" key="6">
    <source>
        <dbReference type="SAM" id="Phobius"/>
    </source>
</evidence>
<feature type="transmembrane region" description="Helical" evidence="6">
    <location>
        <begin position="259"/>
        <end position="279"/>
    </location>
</feature>
<feature type="transmembrane region" description="Helical" evidence="6">
    <location>
        <begin position="112"/>
        <end position="130"/>
    </location>
</feature>
<evidence type="ECO:0000259" key="7">
    <source>
        <dbReference type="Pfam" id="PF00892"/>
    </source>
</evidence>
<comment type="caution">
    <text evidence="8">The sequence shown here is derived from an EMBL/GenBank/DDBJ whole genome shotgun (WGS) entry which is preliminary data.</text>
</comment>
<dbReference type="EMBL" id="BMZG01000007">
    <property type="protein sequence ID" value="GHA75429.1"/>
    <property type="molecule type" value="Genomic_DNA"/>
</dbReference>
<dbReference type="InterPro" id="IPR000620">
    <property type="entry name" value="EamA_dom"/>
</dbReference>
<reference evidence="8" key="2">
    <citation type="submission" date="2020-09" db="EMBL/GenBank/DDBJ databases">
        <authorList>
            <person name="Sun Q."/>
            <person name="Kim S."/>
        </authorList>
    </citation>
    <scope>NUCLEOTIDE SEQUENCE</scope>
    <source>
        <strain evidence="8">KCTC 32501</strain>
    </source>
</reference>
<keyword evidence="4 6" id="KW-1133">Transmembrane helix</keyword>
<keyword evidence="3 6" id="KW-0812">Transmembrane</keyword>
<reference evidence="8" key="1">
    <citation type="journal article" date="2014" name="Int. J. Syst. Evol. Microbiol.">
        <title>Complete genome sequence of Corynebacterium casei LMG S-19264T (=DSM 44701T), isolated from a smear-ripened cheese.</title>
        <authorList>
            <consortium name="US DOE Joint Genome Institute (JGI-PGF)"/>
            <person name="Walter F."/>
            <person name="Albersmeier A."/>
            <person name="Kalinowski J."/>
            <person name="Ruckert C."/>
        </authorList>
    </citation>
    <scope>NUCLEOTIDE SEQUENCE</scope>
    <source>
        <strain evidence="8">KCTC 32501</strain>
    </source>
</reference>
<feature type="transmembrane region" description="Helical" evidence="6">
    <location>
        <begin position="83"/>
        <end position="105"/>
    </location>
</feature>
<feature type="transmembrane region" description="Helical" evidence="6">
    <location>
        <begin position="201"/>
        <end position="222"/>
    </location>
</feature>
<sequence>MLSMSLVGSYVALSKQLLPSFPPFALAWVRFIIAAIFMVPWLLEWRGRWRSVSRLDALVLFGMSFFGNFLFTMFMLFGVAHTSVAAAGIIMSLLPATIAVLSVVILRERLTVPIGLALLLAIVGVAALSVQKDSVGSSLLGNSLMVGALLCEALYVIGAKYLTDGFSPKQIAVSMNTTGLILTTPLGLYQSTQVDWGSVSFGAWALLVFYAVSASQIAPWLWFRGLKSIPASRAGVMTVALPLTAAALGIYLFGETWTVWHTFAFVCALFGVVLVTVTGQKKNG</sequence>
<dbReference type="PANTHER" id="PTHR32322:SF18">
    <property type="entry name" value="S-ADENOSYLMETHIONINE_S-ADENOSYLHOMOCYSTEINE TRANSPORTER"/>
    <property type="match status" value="1"/>
</dbReference>
<feature type="domain" description="EamA" evidence="7">
    <location>
        <begin position="140"/>
        <end position="276"/>
    </location>
</feature>
<feature type="domain" description="EamA" evidence="7">
    <location>
        <begin position="2"/>
        <end position="129"/>
    </location>
</feature>
<dbReference type="Proteomes" id="UP000614287">
    <property type="component" value="Unassembled WGS sequence"/>
</dbReference>
<feature type="transmembrane region" description="Helical" evidence="6">
    <location>
        <begin position="20"/>
        <end position="43"/>
    </location>
</feature>
<keyword evidence="2" id="KW-1003">Cell membrane</keyword>
<dbReference type="GO" id="GO:0005886">
    <property type="term" value="C:plasma membrane"/>
    <property type="evidence" value="ECO:0007669"/>
    <property type="project" value="UniProtKB-SubCell"/>
</dbReference>
<keyword evidence="9" id="KW-1185">Reference proteome</keyword>
<feature type="transmembrane region" description="Helical" evidence="6">
    <location>
        <begin position="234"/>
        <end position="253"/>
    </location>
</feature>
<protein>
    <submittedName>
        <fullName evidence="8">Membrane protein</fullName>
    </submittedName>
</protein>
<comment type="subcellular location">
    <subcellularLocation>
        <location evidence="1">Cell membrane</location>
        <topology evidence="1">Multi-pass membrane protein</topology>
    </subcellularLocation>
</comment>
<keyword evidence="5 6" id="KW-0472">Membrane</keyword>
<dbReference type="SUPFAM" id="SSF103481">
    <property type="entry name" value="Multidrug resistance efflux transporter EmrE"/>
    <property type="match status" value="2"/>
</dbReference>
<evidence type="ECO:0000256" key="5">
    <source>
        <dbReference type="ARBA" id="ARBA00023136"/>
    </source>
</evidence>
<feature type="transmembrane region" description="Helical" evidence="6">
    <location>
        <begin position="55"/>
        <end position="77"/>
    </location>
</feature>
<dbReference type="InterPro" id="IPR050638">
    <property type="entry name" value="AA-Vitamin_Transporters"/>
</dbReference>
<dbReference type="InterPro" id="IPR037185">
    <property type="entry name" value="EmrE-like"/>
</dbReference>
<dbReference type="PANTHER" id="PTHR32322">
    <property type="entry name" value="INNER MEMBRANE TRANSPORTER"/>
    <property type="match status" value="1"/>
</dbReference>
<evidence type="ECO:0000256" key="4">
    <source>
        <dbReference type="ARBA" id="ARBA00022989"/>
    </source>
</evidence>
<evidence type="ECO:0000256" key="1">
    <source>
        <dbReference type="ARBA" id="ARBA00004651"/>
    </source>
</evidence>
<dbReference type="AlphaFoldDB" id="A0A8J3CN24"/>
<gene>
    <name evidence="8" type="ORF">GCM10009007_15720</name>
</gene>
<accession>A0A8J3CN24</accession>
<feature type="transmembrane region" description="Helical" evidence="6">
    <location>
        <begin position="171"/>
        <end position="189"/>
    </location>
</feature>
<dbReference type="Pfam" id="PF00892">
    <property type="entry name" value="EamA"/>
    <property type="match status" value="2"/>
</dbReference>
<proteinExistence type="predicted"/>
<organism evidence="8 9">
    <name type="scientific">Formosimonas limnophila</name>
    <dbReference type="NCBI Taxonomy" id="1384487"/>
    <lineage>
        <taxon>Bacteria</taxon>
        <taxon>Pseudomonadati</taxon>
        <taxon>Pseudomonadota</taxon>
        <taxon>Betaproteobacteria</taxon>
        <taxon>Burkholderiales</taxon>
        <taxon>Burkholderiaceae</taxon>
        <taxon>Formosimonas</taxon>
    </lineage>
</organism>
<feature type="transmembrane region" description="Helical" evidence="6">
    <location>
        <begin position="136"/>
        <end position="159"/>
    </location>
</feature>